<dbReference type="EC" id="2.7.13.3" evidence="2"/>
<dbReference type="PANTHER" id="PTHR24421">
    <property type="entry name" value="NITRATE/NITRITE SENSOR PROTEIN NARX-RELATED"/>
    <property type="match status" value="1"/>
</dbReference>
<dbReference type="EMBL" id="AXCY01000036">
    <property type="protein sequence ID" value="KGM10886.1"/>
    <property type="molecule type" value="Genomic_DNA"/>
</dbReference>
<feature type="transmembrane region" description="Helical" evidence="10">
    <location>
        <begin position="126"/>
        <end position="143"/>
    </location>
</feature>
<reference evidence="12 13" key="2">
    <citation type="journal article" date="2015" name="Stand. Genomic Sci.">
        <title>Draft genome sequence of Cellulomonas carbonis T26(T) and comparative analysis of six Cellulomonas genomes.</title>
        <authorList>
            <person name="Zhuang W."/>
            <person name="Zhang S."/>
            <person name="Xia X."/>
            <person name="Wang G."/>
        </authorList>
    </citation>
    <scope>NUCLEOTIDE SEQUENCE [LARGE SCALE GENOMIC DNA]</scope>
    <source>
        <strain evidence="12 13">T26</strain>
    </source>
</reference>
<keyword evidence="10" id="KW-0472">Membrane</keyword>
<dbReference type="Proteomes" id="UP000029839">
    <property type="component" value="Unassembled WGS sequence"/>
</dbReference>
<dbReference type="GO" id="GO:0016020">
    <property type="term" value="C:membrane"/>
    <property type="evidence" value="ECO:0007669"/>
    <property type="project" value="InterPro"/>
</dbReference>
<comment type="catalytic activity">
    <reaction evidence="1">
        <text>ATP + protein L-histidine = ADP + protein N-phospho-L-histidine.</text>
        <dbReference type="EC" id="2.7.13.3"/>
    </reaction>
</comment>
<evidence type="ECO:0000256" key="3">
    <source>
        <dbReference type="ARBA" id="ARBA00022553"/>
    </source>
</evidence>
<evidence type="ECO:0000256" key="10">
    <source>
        <dbReference type="SAM" id="Phobius"/>
    </source>
</evidence>
<evidence type="ECO:0000256" key="2">
    <source>
        <dbReference type="ARBA" id="ARBA00012438"/>
    </source>
</evidence>
<organism evidence="12 13">
    <name type="scientific">Cellulomonas carbonis T26</name>
    <dbReference type="NCBI Taxonomy" id="947969"/>
    <lineage>
        <taxon>Bacteria</taxon>
        <taxon>Bacillati</taxon>
        <taxon>Actinomycetota</taxon>
        <taxon>Actinomycetes</taxon>
        <taxon>Micrococcales</taxon>
        <taxon>Cellulomonadaceae</taxon>
        <taxon>Cellulomonas</taxon>
    </lineage>
</organism>
<keyword evidence="7" id="KW-0067">ATP-binding</keyword>
<dbReference type="Pfam" id="PF02518">
    <property type="entry name" value="HATPase_c"/>
    <property type="match status" value="1"/>
</dbReference>
<dbReference type="SMART" id="SM00387">
    <property type="entry name" value="HATPase_c"/>
    <property type="match status" value="1"/>
</dbReference>
<evidence type="ECO:0000259" key="11">
    <source>
        <dbReference type="SMART" id="SM00387"/>
    </source>
</evidence>
<dbReference type="GO" id="GO:0005524">
    <property type="term" value="F:ATP binding"/>
    <property type="evidence" value="ECO:0007669"/>
    <property type="project" value="UniProtKB-KW"/>
</dbReference>
<feature type="transmembrane region" description="Helical" evidence="10">
    <location>
        <begin position="77"/>
        <end position="92"/>
    </location>
</feature>
<evidence type="ECO:0000256" key="4">
    <source>
        <dbReference type="ARBA" id="ARBA00022679"/>
    </source>
</evidence>
<evidence type="ECO:0000256" key="7">
    <source>
        <dbReference type="ARBA" id="ARBA00022840"/>
    </source>
</evidence>
<dbReference type="Gene3D" id="3.30.565.10">
    <property type="entry name" value="Histidine kinase-like ATPase, C-terminal domain"/>
    <property type="match status" value="1"/>
</dbReference>
<dbReference type="SUPFAM" id="SSF55874">
    <property type="entry name" value="ATPase domain of HSP90 chaperone/DNA topoisomerase II/histidine kinase"/>
    <property type="match status" value="1"/>
</dbReference>
<comment type="caution">
    <text evidence="12">The sequence shown here is derived from an EMBL/GenBank/DDBJ whole genome shotgun (WGS) entry which is preliminary data.</text>
</comment>
<dbReference type="RefSeq" id="WP_052426164.1">
    <property type="nucleotide sequence ID" value="NZ_AXCY01000036.1"/>
</dbReference>
<accession>A0A0A0BSF6</accession>
<protein>
    <recommendedName>
        <fullName evidence="2">histidine kinase</fullName>
        <ecNumber evidence="2">2.7.13.3</ecNumber>
    </recommendedName>
</protein>
<dbReference type="GO" id="GO:0000155">
    <property type="term" value="F:phosphorelay sensor kinase activity"/>
    <property type="evidence" value="ECO:0007669"/>
    <property type="project" value="InterPro"/>
</dbReference>
<dbReference type="GO" id="GO:0046983">
    <property type="term" value="F:protein dimerization activity"/>
    <property type="evidence" value="ECO:0007669"/>
    <property type="project" value="InterPro"/>
</dbReference>
<keyword evidence="9" id="KW-0175">Coiled coil</keyword>
<name>A0A0A0BSF6_9CELL</name>
<evidence type="ECO:0000313" key="13">
    <source>
        <dbReference type="Proteomes" id="UP000029839"/>
    </source>
</evidence>
<feature type="domain" description="Histidine kinase/HSP90-like ATPase" evidence="11">
    <location>
        <begin position="328"/>
        <end position="422"/>
    </location>
</feature>
<keyword evidence="6 12" id="KW-0418">Kinase</keyword>
<dbReference type="InterPro" id="IPR050482">
    <property type="entry name" value="Sensor_HK_TwoCompSys"/>
</dbReference>
<feature type="transmembrane region" description="Helical" evidence="10">
    <location>
        <begin position="163"/>
        <end position="184"/>
    </location>
</feature>
<keyword evidence="5" id="KW-0547">Nucleotide-binding</keyword>
<proteinExistence type="predicted"/>
<keyword evidence="8" id="KW-0902">Two-component regulatory system</keyword>
<evidence type="ECO:0000256" key="6">
    <source>
        <dbReference type="ARBA" id="ARBA00022777"/>
    </source>
</evidence>
<keyword evidence="13" id="KW-1185">Reference proteome</keyword>
<evidence type="ECO:0000313" key="12">
    <source>
        <dbReference type="EMBL" id="KGM10886.1"/>
    </source>
</evidence>
<keyword evidence="10" id="KW-1133">Transmembrane helix</keyword>
<dbReference type="AlphaFoldDB" id="A0A0A0BSF6"/>
<dbReference type="Pfam" id="PF23539">
    <property type="entry name" value="DUF7134"/>
    <property type="match status" value="1"/>
</dbReference>
<dbReference type="Gene3D" id="1.20.5.1930">
    <property type="match status" value="1"/>
</dbReference>
<evidence type="ECO:0000256" key="8">
    <source>
        <dbReference type="ARBA" id="ARBA00023012"/>
    </source>
</evidence>
<feature type="transmembrane region" description="Helical" evidence="10">
    <location>
        <begin position="21"/>
        <end position="42"/>
    </location>
</feature>
<dbReference type="InterPro" id="IPR055558">
    <property type="entry name" value="DUF7134"/>
</dbReference>
<dbReference type="PANTHER" id="PTHR24421:SF10">
    <property type="entry name" value="NITRATE_NITRITE SENSOR PROTEIN NARQ"/>
    <property type="match status" value="1"/>
</dbReference>
<keyword evidence="4" id="KW-0808">Transferase</keyword>
<keyword evidence="10" id="KW-0812">Transmembrane</keyword>
<feature type="transmembrane region" description="Helical" evidence="10">
    <location>
        <begin position="98"/>
        <end position="114"/>
    </location>
</feature>
<evidence type="ECO:0000256" key="1">
    <source>
        <dbReference type="ARBA" id="ARBA00000085"/>
    </source>
</evidence>
<reference evidence="12 13" key="1">
    <citation type="submission" date="2013-08" db="EMBL/GenBank/DDBJ databases">
        <title>Genome sequencing of Cellulomonas carbonis T26.</title>
        <authorList>
            <person name="Chen F."/>
            <person name="Li Y."/>
            <person name="Wang G."/>
        </authorList>
    </citation>
    <scope>NUCLEOTIDE SEQUENCE [LARGE SCALE GENOMIC DNA]</scope>
    <source>
        <strain evidence="12 13">T26</strain>
    </source>
</reference>
<dbReference type="InterPro" id="IPR036890">
    <property type="entry name" value="HATPase_C_sf"/>
</dbReference>
<feature type="coiled-coil region" evidence="9">
    <location>
        <begin position="194"/>
        <end position="221"/>
    </location>
</feature>
<dbReference type="Pfam" id="PF07730">
    <property type="entry name" value="HisKA_3"/>
    <property type="match status" value="1"/>
</dbReference>
<evidence type="ECO:0000256" key="5">
    <source>
        <dbReference type="ARBA" id="ARBA00022741"/>
    </source>
</evidence>
<keyword evidence="3" id="KW-0597">Phosphoprotein</keyword>
<gene>
    <name evidence="12" type="ORF">N868_08670</name>
</gene>
<dbReference type="CDD" id="cd16917">
    <property type="entry name" value="HATPase_UhpB-NarQ-NarX-like"/>
    <property type="match status" value="1"/>
</dbReference>
<feature type="transmembrane region" description="Helical" evidence="10">
    <location>
        <begin position="54"/>
        <end position="70"/>
    </location>
</feature>
<dbReference type="InterPro" id="IPR011712">
    <property type="entry name" value="Sig_transdc_His_kin_sub3_dim/P"/>
</dbReference>
<sequence length="438" mass="47225">MAHLDPDAPTWRRAPVDRDGVRNDALLAAALFVGALLSYALWDVAGMYDEPAPAWLSVLCLMGVTLPLALRRRYPCAVLLVVAAVFVVLGESQVPETLVANIALFIALYTVGAWEPQRRRATAVRVVVVVGMFVWLVVALFSATTDPDAFEGLSRVGTFSPLVAFLLIQLLTNVVYFAAAYWFGDHAWAAARQRARVELRTRELEAERRRVAEQAVSLERLRLARELHDAVAHHVSLMGVQASAARTLLGVDPALAGDALEVVESSAREAIRELQGILGTLREHEGDGGEALGSLDVSRLPALVAEAESNGLPTTFQVVGEPRPLPPLVSLNLYRIVQEALTNTRKHAGRGARADVRLRYLDGAVEVEVADDGVGPRRGVVPEGGFGLVGMRERVSADGGTLHAGPRSRGGFLVRATVPLHLEAEPPTTTRSQEHADA</sequence>
<evidence type="ECO:0000256" key="9">
    <source>
        <dbReference type="SAM" id="Coils"/>
    </source>
</evidence>
<dbReference type="InterPro" id="IPR003594">
    <property type="entry name" value="HATPase_dom"/>
</dbReference>